<feature type="transmembrane region" description="Helical" evidence="1">
    <location>
        <begin position="55"/>
        <end position="72"/>
    </location>
</feature>
<dbReference type="Proteomes" id="UP000245793">
    <property type="component" value="Unassembled WGS sequence"/>
</dbReference>
<accession>A0A2U1E4G6</accession>
<keyword evidence="1" id="KW-0472">Membrane</keyword>
<keyword evidence="3" id="KW-1185">Reference proteome</keyword>
<comment type="caution">
    <text evidence="2">The sequence shown here is derived from an EMBL/GenBank/DDBJ whole genome shotgun (WGS) entry which is preliminary data.</text>
</comment>
<feature type="transmembrane region" description="Helical" evidence="1">
    <location>
        <begin position="167"/>
        <end position="184"/>
    </location>
</feature>
<evidence type="ECO:0008006" key="4">
    <source>
        <dbReference type="Google" id="ProtNLM"/>
    </source>
</evidence>
<protein>
    <recommendedName>
        <fullName evidence="4">ABC-2 type transport system permease protein</fullName>
    </recommendedName>
</protein>
<dbReference type="EMBL" id="QEKV01000003">
    <property type="protein sequence ID" value="PVY94840.1"/>
    <property type="molecule type" value="Genomic_DNA"/>
</dbReference>
<sequence>MFSYLKAELYRTRKRMPNILLLIFGLIGIGLSYYVTAKYSTTKSSSSFLSNVYDIVKQVVPFMAIMIATASFKRREEMRNYFQRGMSRLNPVVGDYLVSVLTTVVFALVFTTITVALSYTFKDLPAQGYDAYVSPKMFIYSILTIVSIITCMLGGIHLFYELTNLQGATVAISFLYYFFAPIIFKVTGLVSLDSWLGTIADWFTRLSPLEYAPVFDNLFQLGINPFEEKWFTIMLFVNIFLATGIRYLVIKRKRY</sequence>
<dbReference type="AlphaFoldDB" id="A0A2U1E4G6"/>
<evidence type="ECO:0000313" key="3">
    <source>
        <dbReference type="Proteomes" id="UP000245793"/>
    </source>
</evidence>
<evidence type="ECO:0000256" key="1">
    <source>
        <dbReference type="SAM" id="Phobius"/>
    </source>
</evidence>
<feature type="transmembrane region" description="Helical" evidence="1">
    <location>
        <begin position="16"/>
        <end position="35"/>
    </location>
</feature>
<name>A0A2U1E4G6_9FIRM</name>
<evidence type="ECO:0000313" key="2">
    <source>
        <dbReference type="EMBL" id="PVY94840.1"/>
    </source>
</evidence>
<feature type="transmembrane region" description="Helical" evidence="1">
    <location>
        <begin position="230"/>
        <end position="249"/>
    </location>
</feature>
<feature type="transmembrane region" description="Helical" evidence="1">
    <location>
        <begin position="137"/>
        <end position="160"/>
    </location>
</feature>
<proteinExistence type="predicted"/>
<keyword evidence="1" id="KW-0812">Transmembrane</keyword>
<keyword evidence="1" id="KW-1133">Transmembrane helix</keyword>
<reference evidence="2 3" key="1">
    <citation type="submission" date="2018-04" db="EMBL/GenBank/DDBJ databases">
        <title>Genomic Encyclopedia of Type Strains, Phase IV (KMG-IV): sequencing the most valuable type-strain genomes for metagenomic binning, comparative biology and taxonomic classification.</title>
        <authorList>
            <person name="Goeker M."/>
        </authorList>
    </citation>
    <scope>NUCLEOTIDE SEQUENCE [LARGE SCALE GENOMIC DNA]</scope>
    <source>
        <strain evidence="2 3">DSM 20705</strain>
    </source>
</reference>
<dbReference type="RefSeq" id="WP_034546059.1">
    <property type="nucleotide sequence ID" value="NZ_JBKYKF010000002.1"/>
</dbReference>
<organism evidence="2 3">
    <name type="scientific">Ezakiella coagulans</name>
    <dbReference type="NCBI Taxonomy" id="46507"/>
    <lineage>
        <taxon>Bacteria</taxon>
        <taxon>Bacillati</taxon>
        <taxon>Bacillota</taxon>
        <taxon>Tissierellia</taxon>
        <taxon>Ezakiella</taxon>
    </lineage>
</organism>
<feature type="transmembrane region" description="Helical" evidence="1">
    <location>
        <begin position="93"/>
        <end position="117"/>
    </location>
</feature>
<gene>
    <name evidence="2" type="ORF">C7381_10378</name>
</gene>